<evidence type="ECO:0000313" key="3">
    <source>
        <dbReference type="Proteomes" id="UP000659767"/>
    </source>
</evidence>
<accession>A0ABQ2TNV5</accession>
<dbReference type="RefSeq" id="WP_234428180.1">
    <property type="nucleotide sequence ID" value="NZ_BMSZ01000029.1"/>
</dbReference>
<keyword evidence="3" id="KW-1185">Reference proteome</keyword>
<protein>
    <submittedName>
        <fullName evidence="2">Uncharacterized protein</fullName>
    </submittedName>
</protein>
<sequence>MTPQQNAATEDHIRSAVTDLILVFESLGAEHQALTTEEAKSSAKDPIKAKLTSLPNGRNGLSFPV</sequence>
<organism evidence="2 3">
    <name type="scientific">Streptomyces badius</name>
    <dbReference type="NCBI Taxonomy" id="1941"/>
    <lineage>
        <taxon>Bacteria</taxon>
        <taxon>Bacillati</taxon>
        <taxon>Actinomycetota</taxon>
        <taxon>Actinomycetes</taxon>
        <taxon>Kitasatosporales</taxon>
        <taxon>Streptomycetaceae</taxon>
        <taxon>Streptomyces</taxon>
    </lineage>
</organism>
<evidence type="ECO:0000313" key="2">
    <source>
        <dbReference type="EMBL" id="GGS81609.1"/>
    </source>
</evidence>
<feature type="region of interest" description="Disordered" evidence="1">
    <location>
        <begin position="35"/>
        <end position="65"/>
    </location>
</feature>
<dbReference type="EMBL" id="BMSZ01000029">
    <property type="protein sequence ID" value="GGS81609.1"/>
    <property type="molecule type" value="Genomic_DNA"/>
</dbReference>
<dbReference type="Proteomes" id="UP000659767">
    <property type="component" value="Unassembled WGS sequence"/>
</dbReference>
<comment type="caution">
    <text evidence="2">The sequence shown here is derived from an EMBL/GenBank/DDBJ whole genome shotgun (WGS) entry which is preliminary data.</text>
</comment>
<reference evidence="3" key="1">
    <citation type="journal article" date="2019" name="Int. J. Syst. Evol. Microbiol.">
        <title>The Global Catalogue of Microorganisms (GCM) 10K type strain sequencing project: providing services to taxonomists for standard genome sequencing and annotation.</title>
        <authorList>
            <consortium name="The Broad Institute Genomics Platform"/>
            <consortium name="The Broad Institute Genome Sequencing Center for Infectious Disease"/>
            <person name="Wu L."/>
            <person name="Ma J."/>
        </authorList>
    </citation>
    <scope>NUCLEOTIDE SEQUENCE [LARGE SCALE GENOMIC DNA]</scope>
    <source>
        <strain evidence="3">JCM 4350</strain>
    </source>
</reference>
<name>A0ABQ2TNV5_STRBA</name>
<proteinExistence type="predicted"/>
<gene>
    <name evidence="2" type="ORF">GCM10010253_65340</name>
</gene>
<feature type="compositionally biased region" description="Basic and acidic residues" evidence="1">
    <location>
        <begin position="37"/>
        <end position="48"/>
    </location>
</feature>
<evidence type="ECO:0000256" key="1">
    <source>
        <dbReference type="SAM" id="MobiDB-lite"/>
    </source>
</evidence>